<evidence type="ECO:0000313" key="1">
    <source>
        <dbReference type="EMBL" id="OGK42781.1"/>
    </source>
</evidence>
<evidence type="ECO:0000313" key="2">
    <source>
        <dbReference type="Proteomes" id="UP000179270"/>
    </source>
</evidence>
<proteinExistence type="predicted"/>
<comment type="caution">
    <text evidence="1">The sequence shown here is derived from an EMBL/GenBank/DDBJ whole genome shotgun (WGS) entry which is preliminary data.</text>
</comment>
<reference evidence="1 2" key="1">
    <citation type="journal article" date="2016" name="Nat. Commun.">
        <title>Thousands of microbial genomes shed light on interconnected biogeochemical processes in an aquifer system.</title>
        <authorList>
            <person name="Anantharaman K."/>
            <person name="Brown C.T."/>
            <person name="Hug L.A."/>
            <person name="Sharon I."/>
            <person name="Castelle C.J."/>
            <person name="Probst A.J."/>
            <person name="Thomas B.C."/>
            <person name="Singh A."/>
            <person name="Wilkins M.J."/>
            <person name="Karaoz U."/>
            <person name="Brodie E.L."/>
            <person name="Williams K.H."/>
            <person name="Hubbard S.S."/>
            <person name="Banfield J.F."/>
        </authorList>
    </citation>
    <scope>NUCLEOTIDE SEQUENCE [LARGE SCALE GENOMIC DNA]</scope>
</reference>
<accession>A0A1F7IHE4</accession>
<name>A0A1F7IHE4_9BACT</name>
<gene>
    <name evidence="1" type="ORF">A3A74_01030</name>
</gene>
<dbReference type="EMBL" id="MGAF01000004">
    <property type="protein sequence ID" value="OGK42781.1"/>
    <property type="molecule type" value="Genomic_DNA"/>
</dbReference>
<dbReference type="AlphaFoldDB" id="A0A1F7IHE4"/>
<sequence>MEVLGPTELKTKFISLYNKFTSDPGNCKHIAPLMNFLSQRYVSPLTGFDLFGLIKTALTNVPVWHDKIRKEPHDPTCYTVRQSNKNSLM</sequence>
<protein>
    <submittedName>
        <fullName evidence="1">Uncharacterized protein</fullName>
    </submittedName>
</protein>
<dbReference type="Proteomes" id="UP000179270">
    <property type="component" value="Unassembled WGS sequence"/>
</dbReference>
<organism evidence="1 2">
    <name type="scientific">Candidatus Roizmanbacteria bacterium RIFCSPLOWO2_01_FULL_35_13</name>
    <dbReference type="NCBI Taxonomy" id="1802055"/>
    <lineage>
        <taxon>Bacteria</taxon>
        <taxon>Candidatus Roizmaniibacteriota</taxon>
    </lineage>
</organism>